<dbReference type="OrthoDB" id="2423701at2759"/>
<dbReference type="InterPro" id="IPR027974">
    <property type="entry name" value="DUF4470"/>
</dbReference>
<dbReference type="InParanoid" id="B0D7R6"/>
<dbReference type="EMBL" id="DS547099">
    <property type="protein sequence ID" value="EDR09695.1"/>
    <property type="molecule type" value="Genomic_DNA"/>
</dbReference>
<dbReference type="HOGENOM" id="CLU_017710_0_0_1"/>
<name>B0D7R6_LACBS</name>
<dbReference type="GeneID" id="6075717"/>
<dbReference type="RefSeq" id="XP_001880044.1">
    <property type="nucleotide sequence ID" value="XM_001880009.1"/>
</dbReference>
<evidence type="ECO:0000313" key="2">
    <source>
        <dbReference type="EMBL" id="EDR09695.1"/>
    </source>
</evidence>
<dbReference type="Pfam" id="PF14737">
    <property type="entry name" value="DUF4470"/>
    <property type="match status" value="1"/>
</dbReference>
<gene>
    <name evidence="2" type="ORF">LACBIDRAFT_326236</name>
</gene>
<organism evidence="3">
    <name type="scientific">Laccaria bicolor (strain S238N-H82 / ATCC MYA-4686)</name>
    <name type="common">Bicoloured deceiver</name>
    <name type="synonym">Laccaria laccata var. bicolor</name>
    <dbReference type="NCBI Taxonomy" id="486041"/>
    <lineage>
        <taxon>Eukaryota</taxon>
        <taxon>Fungi</taxon>
        <taxon>Dikarya</taxon>
        <taxon>Basidiomycota</taxon>
        <taxon>Agaricomycotina</taxon>
        <taxon>Agaricomycetes</taxon>
        <taxon>Agaricomycetidae</taxon>
        <taxon>Agaricales</taxon>
        <taxon>Agaricineae</taxon>
        <taxon>Hydnangiaceae</taxon>
        <taxon>Laccaria</taxon>
    </lineage>
</organism>
<reference evidence="2 3" key="1">
    <citation type="journal article" date="2008" name="Nature">
        <title>The genome of Laccaria bicolor provides insights into mycorrhizal symbiosis.</title>
        <authorList>
            <person name="Martin F."/>
            <person name="Aerts A."/>
            <person name="Ahren D."/>
            <person name="Brun A."/>
            <person name="Danchin E.G.J."/>
            <person name="Duchaussoy F."/>
            <person name="Gibon J."/>
            <person name="Kohler A."/>
            <person name="Lindquist E."/>
            <person name="Pereda V."/>
            <person name="Salamov A."/>
            <person name="Shapiro H.J."/>
            <person name="Wuyts J."/>
            <person name="Blaudez D."/>
            <person name="Buee M."/>
            <person name="Brokstein P."/>
            <person name="Canbaeck B."/>
            <person name="Cohen D."/>
            <person name="Courty P.E."/>
            <person name="Coutinho P.M."/>
            <person name="Delaruelle C."/>
            <person name="Detter J.C."/>
            <person name="Deveau A."/>
            <person name="DiFazio S."/>
            <person name="Duplessis S."/>
            <person name="Fraissinet-Tachet L."/>
            <person name="Lucic E."/>
            <person name="Frey-Klett P."/>
            <person name="Fourrey C."/>
            <person name="Feussner I."/>
            <person name="Gay G."/>
            <person name="Grimwood J."/>
            <person name="Hoegger P.J."/>
            <person name="Jain P."/>
            <person name="Kilaru S."/>
            <person name="Labbe J."/>
            <person name="Lin Y.C."/>
            <person name="Legue V."/>
            <person name="Le Tacon F."/>
            <person name="Marmeisse R."/>
            <person name="Melayah D."/>
            <person name="Montanini B."/>
            <person name="Muratet M."/>
            <person name="Nehls U."/>
            <person name="Niculita-Hirzel H."/>
            <person name="Oudot-Le Secq M.P."/>
            <person name="Peter M."/>
            <person name="Quesneville H."/>
            <person name="Rajashekar B."/>
            <person name="Reich M."/>
            <person name="Rouhier N."/>
            <person name="Schmutz J."/>
            <person name="Yin T."/>
            <person name="Chalot M."/>
            <person name="Henrissat B."/>
            <person name="Kuees U."/>
            <person name="Lucas S."/>
            <person name="Van de Peer Y."/>
            <person name="Podila G.K."/>
            <person name="Polle A."/>
            <person name="Pukkila P.J."/>
            <person name="Richardson P.M."/>
            <person name="Rouze P."/>
            <person name="Sanders I.R."/>
            <person name="Stajich J.E."/>
            <person name="Tunlid A."/>
            <person name="Tuskan G."/>
            <person name="Grigoriev I.V."/>
        </authorList>
    </citation>
    <scope>NUCLEOTIDE SEQUENCE [LARGE SCALE GENOMIC DNA]</scope>
    <source>
        <strain evidence="3">S238N-H82 / ATCC MYA-4686</strain>
    </source>
</reference>
<sequence>MSAEKALKAKDKGNQCFKDGQLEESVKHYAEAEKLDLSNPLYPSNLSAALYELGDYRSTLDAILRSAALSLDPALSIKLSTRLAKTLSHGVRDGSISPSLAREMQSNTNNLEEVSLTDSFPPDNAQACQVWRSIRATLDDRDRLSHDAKLRLSRLPIYKGTPFQVIFDDRRQFGTDEVVSLADDWGPVKRDPIKLRSMSTGQLSQLAFLIAGVGDGRHAFGSIIGLSKAHAKMDAVRKKEMRAHITLLDVHFATIARDLIFFMLIDSLVEGEMDQVTRLEIRATLMYMDTVKDLKVRLLQTPPRLPSWMHVDISSISPILRALDHWIFVKFTTTRFISDLKHETSSEKLQKVMPGMYMEEHANAARALDKLGDRELRLLVGNIPGASAAKIREVVKTIKQALAAKMVSRKFDNNAEWGLEEESSWFKTTKVYVPPTGLIDRHPGFEKLNDEWATEEQAREVAKIVNQSWKPNTTILDGTQDGNMFMEIDAFLVVQQIARFNKDHGVVIKDTASKKHCPAFAHISSFFDAVVDAIKLLKGSIQVEFIVGEINQELSKIRLGTDTRPSHFTKQFTRIWLSNIPDYTHGTLNTAIYVLPALQQNMDAAATSNCLFNSPIWNDDDEFCYNYTLLLPKDLERYLGIRTINAKAVHDILTLSPATLPRPLSSLANRDSLHSWLSRILLSIISPGESRPRPKLIKLPNNLVAFVNLLVQLRNIGYPAHWLSDFVNSILNNTLNADIATYKGFLPRPISDIRAKVPLHRLRLDPWFAELEAILALSHQGLPFAVQIPPNLASTPDAIGLYEAKVVPNVQLFHLPGNDAVTALLFYRSIEVLREHTPENFLRKLPSIIDGGAQGPLKGSFYVMTSQDHVDFTKQEVRWLMSKAVMKTMRQERWFMIAWRMDGWLQSKHSFLTIQSGANYPAPQRLIRARESMGNLRAIISVLYILITTEH</sequence>
<dbReference type="Gene3D" id="1.25.40.10">
    <property type="entry name" value="Tetratricopeptide repeat domain"/>
    <property type="match status" value="1"/>
</dbReference>
<dbReference type="KEGG" id="lbc:LACBIDRAFT_326236"/>
<evidence type="ECO:0000259" key="1">
    <source>
        <dbReference type="Pfam" id="PF14737"/>
    </source>
</evidence>
<feature type="domain" description="DUF4470" evidence="1">
    <location>
        <begin position="202"/>
        <end position="268"/>
    </location>
</feature>
<dbReference type="InterPro" id="IPR011990">
    <property type="entry name" value="TPR-like_helical_dom_sf"/>
</dbReference>
<dbReference type="SUPFAM" id="SSF48452">
    <property type="entry name" value="TPR-like"/>
    <property type="match status" value="1"/>
</dbReference>
<protein>
    <submittedName>
        <fullName evidence="2">Predicted protein</fullName>
    </submittedName>
</protein>
<accession>B0D7R6</accession>
<dbReference type="AlphaFoldDB" id="B0D7R6"/>
<keyword evidence="3" id="KW-1185">Reference proteome</keyword>
<proteinExistence type="predicted"/>
<dbReference type="STRING" id="486041.B0D7R6"/>
<dbReference type="Proteomes" id="UP000001194">
    <property type="component" value="Unassembled WGS sequence"/>
</dbReference>
<evidence type="ECO:0000313" key="3">
    <source>
        <dbReference type="Proteomes" id="UP000001194"/>
    </source>
</evidence>